<keyword evidence="2" id="KW-1133">Transmembrane helix</keyword>
<proteinExistence type="predicted"/>
<dbReference type="EMBL" id="MU007009">
    <property type="protein sequence ID" value="KAF2437110.1"/>
    <property type="molecule type" value="Genomic_DNA"/>
</dbReference>
<evidence type="ECO:0000313" key="3">
    <source>
        <dbReference type="EMBL" id="KAF2437110.1"/>
    </source>
</evidence>
<comment type="caution">
    <text evidence="3">The sequence shown here is derived from an EMBL/GenBank/DDBJ whole genome shotgun (WGS) entry which is preliminary data.</text>
</comment>
<organism evidence="3 4">
    <name type="scientific">Tothia fuscella</name>
    <dbReference type="NCBI Taxonomy" id="1048955"/>
    <lineage>
        <taxon>Eukaryota</taxon>
        <taxon>Fungi</taxon>
        <taxon>Dikarya</taxon>
        <taxon>Ascomycota</taxon>
        <taxon>Pezizomycotina</taxon>
        <taxon>Dothideomycetes</taxon>
        <taxon>Pleosporomycetidae</taxon>
        <taxon>Venturiales</taxon>
        <taxon>Cylindrosympodiaceae</taxon>
        <taxon>Tothia</taxon>
    </lineage>
</organism>
<protein>
    <submittedName>
        <fullName evidence="3">Uncharacterized protein</fullName>
    </submittedName>
</protein>
<sequence length="361" mass="39932">MSDSDAEPRRLSAMNELDAENAIQNCKDLLKQNAKLQKQGLWSRVDQQNEENQILRNKNAKLAAPPKVSKKASGELIIDDGTSLEQLLERNHSLHELNMTLRTAADKYQAQTKEQHLEMKEYVEMCQQTVELVSRSQDNAARLEAVGSNINKQVVILKTENVSLRARIEELEREGAGSAILAQELRDAAAGLETRNAELLDVVKSGVAENTKLFNAIVALKTKDEAMEEAKELQTDIINIQKHHIEKLEDLQIDVINVQKGELEELVGESTAYRTMVCWMLTNGGFQDWQGQNLSKLSVEDLMDCVQAHGPGDAKQKGGQGAVPEVTVSGIAWIIVPFLVVWAVYLLAVELGAEETGGLGK</sequence>
<feature type="transmembrane region" description="Helical" evidence="2">
    <location>
        <begin position="330"/>
        <end position="353"/>
    </location>
</feature>
<keyword evidence="4" id="KW-1185">Reference proteome</keyword>
<keyword evidence="2" id="KW-0472">Membrane</keyword>
<name>A0A9P4P2J9_9PEZI</name>
<evidence type="ECO:0000313" key="4">
    <source>
        <dbReference type="Proteomes" id="UP000800235"/>
    </source>
</evidence>
<accession>A0A9P4P2J9</accession>
<keyword evidence="2" id="KW-0812">Transmembrane</keyword>
<gene>
    <name evidence="3" type="ORF">EJ08DRAFT_728785</name>
</gene>
<dbReference type="Proteomes" id="UP000800235">
    <property type="component" value="Unassembled WGS sequence"/>
</dbReference>
<dbReference type="AlphaFoldDB" id="A0A9P4P2J9"/>
<feature type="coiled-coil region" evidence="1">
    <location>
        <begin position="154"/>
        <end position="243"/>
    </location>
</feature>
<evidence type="ECO:0000256" key="1">
    <source>
        <dbReference type="SAM" id="Coils"/>
    </source>
</evidence>
<evidence type="ECO:0000256" key="2">
    <source>
        <dbReference type="SAM" id="Phobius"/>
    </source>
</evidence>
<keyword evidence="1" id="KW-0175">Coiled coil</keyword>
<reference evidence="3" key="1">
    <citation type="journal article" date="2020" name="Stud. Mycol.">
        <title>101 Dothideomycetes genomes: a test case for predicting lifestyles and emergence of pathogens.</title>
        <authorList>
            <person name="Haridas S."/>
            <person name="Albert R."/>
            <person name="Binder M."/>
            <person name="Bloem J."/>
            <person name="Labutti K."/>
            <person name="Salamov A."/>
            <person name="Andreopoulos B."/>
            <person name="Baker S."/>
            <person name="Barry K."/>
            <person name="Bills G."/>
            <person name="Bluhm B."/>
            <person name="Cannon C."/>
            <person name="Castanera R."/>
            <person name="Culley D."/>
            <person name="Daum C."/>
            <person name="Ezra D."/>
            <person name="Gonzalez J."/>
            <person name="Henrissat B."/>
            <person name="Kuo A."/>
            <person name="Liang C."/>
            <person name="Lipzen A."/>
            <person name="Lutzoni F."/>
            <person name="Magnuson J."/>
            <person name="Mondo S."/>
            <person name="Nolan M."/>
            <person name="Ohm R."/>
            <person name="Pangilinan J."/>
            <person name="Park H.-J."/>
            <person name="Ramirez L."/>
            <person name="Alfaro M."/>
            <person name="Sun H."/>
            <person name="Tritt A."/>
            <person name="Yoshinaga Y."/>
            <person name="Zwiers L.-H."/>
            <person name="Turgeon B."/>
            <person name="Goodwin S."/>
            <person name="Spatafora J."/>
            <person name="Crous P."/>
            <person name="Grigoriev I."/>
        </authorList>
    </citation>
    <scope>NUCLEOTIDE SEQUENCE</scope>
    <source>
        <strain evidence="3">CBS 130266</strain>
    </source>
</reference>